<evidence type="ECO:0000256" key="2">
    <source>
        <dbReference type="SAM" id="MobiDB-lite"/>
    </source>
</evidence>
<feature type="compositionally biased region" description="Polar residues" evidence="2">
    <location>
        <begin position="105"/>
        <end position="116"/>
    </location>
</feature>
<keyword evidence="6" id="KW-1185">Reference proteome</keyword>
<evidence type="ECO:0000256" key="1">
    <source>
        <dbReference type="SAM" id="Coils"/>
    </source>
</evidence>
<proteinExistence type="predicted"/>
<feature type="domain" description="DUF4349" evidence="4">
    <location>
        <begin position="67"/>
        <end position="276"/>
    </location>
</feature>
<feature type="region of interest" description="Disordered" evidence="2">
    <location>
        <begin position="289"/>
        <end position="378"/>
    </location>
</feature>
<gene>
    <name evidence="5" type="ORF">FG87_34360</name>
</gene>
<feature type="compositionally biased region" description="Gly residues" evidence="2">
    <location>
        <begin position="344"/>
        <end position="368"/>
    </location>
</feature>
<accession>A0ABR4Z6N1</accession>
<keyword evidence="1" id="KW-0175">Coiled coil</keyword>
<evidence type="ECO:0000313" key="6">
    <source>
        <dbReference type="Proteomes" id="UP000031364"/>
    </source>
</evidence>
<keyword evidence="3" id="KW-0812">Transmembrane</keyword>
<name>A0ABR4Z6N1_9NOCA</name>
<dbReference type="EMBL" id="JNFP01000057">
    <property type="protein sequence ID" value="KIA60853.1"/>
    <property type="molecule type" value="Genomic_DNA"/>
</dbReference>
<dbReference type="InterPro" id="IPR025645">
    <property type="entry name" value="DUF4349"/>
</dbReference>
<evidence type="ECO:0000259" key="4">
    <source>
        <dbReference type="Pfam" id="PF14257"/>
    </source>
</evidence>
<dbReference type="Proteomes" id="UP000031364">
    <property type="component" value="Unassembled WGS sequence"/>
</dbReference>
<evidence type="ECO:0000313" key="5">
    <source>
        <dbReference type="EMBL" id="KIA60853.1"/>
    </source>
</evidence>
<feature type="compositionally biased region" description="Low complexity" evidence="2">
    <location>
        <begin position="317"/>
        <end position="343"/>
    </location>
</feature>
<dbReference type="Pfam" id="PF14257">
    <property type="entry name" value="DUF4349"/>
    <property type="match status" value="1"/>
</dbReference>
<keyword evidence="3" id="KW-1133">Transmembrane helix</keyword>
<keyword evidence="3" id="KW-0472">Membrane</keyword>
<comment type="caution">
    <text evidence="5">The sequence shown here is derived from an EMBL/GenBank/DDBJ whole genome shotgun (WGS) entry which is preliminary data.</text>
</comment>
<reference evidence="5 6" key="1">
    <citation type="journal article" date="2014" name="Int. J. Syst. Evol. Microbiol.">
        <title>Nocardia vulneris sp. nov., isolated from wounds of human patients in North America.</title>
        <authorList>
            <person name="Lasker B.A."/>
            <person name="Bell M."/>
            <person name="Klenk H.P."/>
            <person name="Sproer C."/>
            <person name="Schumann C."/>
            <person name="Schumann P."/>
            <person name="Brown J.M."/>
        </authorList>
    </citation>
    <scope>NUCLEOTIDE SEQUENCE [LARGE SCALE GENOMIC DNA]</scope>
    <source>
        <strain evidence="5 6">W9851</strain>
    </source>
</reference>
<sequence>MLCIGLLGLTLLVGCGADDAKKSAPPGRPSTYATEAPAPAAVPPPALRDQGPARKDNTGSGETASARKEIVTGSVEITADKPIDAAGKIADRVREVGGRIDSRTEQPGTGDTDASATLTVRVPADKTDAFIDGLGGIGKVTRVSTNRDDVTMQWEDLDARIKALQASVERLRGLIANATNTADLLNAEQALSSRQGELDSLTAQKRHLDDQVALSSLSIDITTTTKKVDEERADSFWEGIVDGWNSLVDWLKDAVVFTGKAIPWLGFLVVLAAVVWGIVRTVLRRKKAGANGPAHGESGHSVPVAVGAERPGGGPAGTSSAGAEGASGSGTPSTGSSSSTSGASGAGSSSGTGKPSGAGNPPGTGSSSGTGSSAESES</sequence>
<organism evidence="5 6">
    <name type="scientific">Nocardia vulneris</name>
    <dbReference type="NCBI Taxonomy" id="1141657"/>
    <lineage>
        <taxon>Bacteria</taxon>
        <taxon>Bacillati</taxon>
        <taxon>Actinomycetota</taxon>
        <taxon>Actinomycetes</taxon>
        <taxon>Mycobacteriales</taxon>
        <taxon>Nocardiaceae</taxon>
        <taxon>Nocardia</taxon>
    </lineage>
</organism>
<feature type="compositionally biased region" description="Low complexity" evidence="2">
    <location>
        <begin position="369"/>
        <end position="378"/>
    </location>
</feature>
<feature type="region of interest" description="Disordered" evidence="2">
    <location>
        <begin position="97"/>
        <end position="116"/>
    </location>
</feature>
<feature type="region of interest" description="Disordered" evidence="2">
    <location>
        <begin position="20"/>
        <end position="69"/>
    </location>
</feature>
<protein>
    <recommendedName>
        <fullName evidence="4">DUF4349 domain-containing protein</fullName>
    </recommendedName>
</protein>
<feature type="coiled-coil region" evidence="1">
    <location>
        <begin position="161"/>
        <end position="188"/>
    </location>
</feature>
<evidence type="ECO:0000256" key="3">
    <source>
        <dbReference type="SAM" id="Phobius"/>
    </source>
</evidence>
<feature type="transmembrane region" description="Helical" evidence="3">
    <location>
        <begin position="261"/>
        <end position="279"/>
    </location>
</feature>